<dbReference type="GO" id="GO:0003723">
    <property type="term" value="F:RNA binding"/>
    <property type="evidence" value="ECO:0007669"/>
    <property type="project" value="UniProtKB-UniRule"/>
</dbReference>
<keyword evidence="6" id="KW-0694">RNA-binding</keyword>
<keyword evidence="2 8" id="KW-0489">Methyltransferase</keyword>
<evidence type="ECO:0000259" key="7">
    <source>
        <dbReference type="PROSITE" id="PS51165"/>
    </source>
</evidence>
<dbReference type="Gene3D" id="3.40.50.150">
    <property type="entry name" value="Vaccinia Virus protein VP39"/>
    <property type="match status" value="1"/>
</dbReference>
<organism evidence="8 9">
    <name type="scientific">Methanothermus fervidus (strain ATCC 43054 / DSM 2088 / JCM 10308 / V24 S)</name>
    <dbReference type="NCBI Taxonomy" id="523846"/>
    <lineage>
        <taxon>Archaea</taxon>
        <taxon>Methanobacteriati</taxon>
        <taxon>Methanobacteriota</taxon>
        <taxon>Methanomada group</taxon>
        <taxon>Methanobacteria</taxon>
        <taxon>Methanobacteriales</taxon>
        <taxon>Methanothermaceae</taxon>
        <taxon>Methanothermus</taxon>
    </lineage>
</organism>
<dbReference type="GO" id="GO:0030488">
    <property type="term" value="P:tRNA methylation"/>
    <property type="evidence" value="ECO:0007669"/>
    <property type="project" value="TreeGrafter"/>
</dbReference>
<dbReference type="PROSITE" id="PS00092">
    <property type="entry name" value="N6_MTASE"/>
    <property type="match status" value="1"/>
</dbReference>
<evidence type="ECO:0000313" key="8">
    <source>
        <dbReference type="EMBL" id="ADP77454.1"/>
    </source>
</evidence>
<dbReference type="GO" id="GO:0005737">
    <property type="term" value="C:cytoplasm"/>
    <property type="evidence" value="ECO:0007669"/>
    <property type="project" value="UniProtKB-SubCell"/>
</dbReference>
<dbReference type="NCBIfam" id="NF040721">
    <property type="entry name" value="Trm14_Arch"/>
    <property type="match status" value="1"/>
</dbReference>
<dbReference type="InterPro" id="IPR029063">
    <property type="entry name" value="SAM-dependent_MTases_sf"/>
</dbReference>
<dbReference type="SUPFAM" id="SSF143437">
    <property type="entry name" value="THUMP domain-like"/>
    <property type="match status" value="1"/>
</dbReference>
<dbReference type="CDD" id="cd11715">
    <property type="entry name" value="THUMP_AdoMetMT"/>
    <property type="match status" value="1"/>
</dbReference>
<dbReference type="HOGENOM" id="CLU_032119_0_0_2"/>
<dbReference type="Pfam" id="PF02926">
    <property type="entry name" value="THUMP"/>
    <property type="match status" value="1"/>
</dbReference>
<dbReference type="EMBL" id="CP002278">
    <property type="protein sequence ID" value="ADP77454.1"/>
    <property type="molecule type" value="Genomic_DNA"/>
</dbReference>
<evidence type="ECO:0000256" key="1">
    <source>
        <dbReference type="ARBA" id="ARBA00004496"/>
    </source>
</evidence>
<dbReference type="Pfam" id="PF01170">
    <property type="entry name" value="UPF0020"/>
    <property type="match status" value="1"/>
</dbReference>
<dbReference type="PRINTS" id="PR00507">
    <property type="entry name" value="N12N6MTFRASE"/>
</dbReference>
<dbReference type="CDD" id="cd02440">
    <property type="entry name" value="AdoMet_MTases"/>
    <property type="match status" value="1"/>
</dbReference>
<reference evidence="8 9" key="1">
    <citation type="journal article" date="2010" name="Stand. Genomic Sci.">
        <title>Complete genome sequence of Methanothermus fervidus type strain (V24S).</title>
        <authorList>
            <person name="Anderson I."/>
            <person name="Djao O.D."/>
            <person name="Misra M."/>
            <person name="Chertkov O."/>
            <person name="Nolan M."/>
            <person name="Lucas S."/>
            <person name="Lapidus A."/>
            <person name="Del Rio T.G."/>
            <person name="Tice H."/>
            <person name="Cheng J.F."/>
            <person name="Tapia R."/>
            <person name="Han C."/>
            <person name="Goodwin L."/>
            <person name="Pitluck S."/>
            <person name="Liolios K."/>
            <person name="Ivanova N."/>
            <person name="Mavromatis K."/>
            <person name="Mikhailova N."/>
            <person name="Pati A."/>
            <person name="Brambilla E."/>
            <person name="Chen A."/>
            <person name="Palaniappan K."/>
            <person name="Land M."/>
            <person name="Hauser L."/>
            <person name="Chang Y.J."/>
            <person name="Jeffries C.D."/>
            <person name="Sikorski J."/>
            <person name="Spring S."/>
            <person name="Rohde M."/>
            <person name="Eichinger K."/>
            <person name="Huber H."/>
            <person name="Wirth R."/>
            <person name="Goker M."/>
            <person name="Detter J.C."/>
            <person name="Woyke T."/>
            <person name="Bristow J."/>
            <person name="Eisen J.A."/>
            <person name="Markowitz V."/>
            <person name="Hugenholtz P."/>
            <person name="Klenk H.P."/>
            <person name="Kyrpides N.C."/>
        </authorList>
    </citation>
    <scope>NUCLEOTIDE SEQUENCE [LARGE SCALE GENOMIC DNA]</scope>
    <source>
        <strain evidence="9">ATCC 43054 / DSM 2088 / JCM 10308 / V24 S</strain>
    </source>
</reference>
<sequence>MKFYVTFPPGLEEVVKQELQNCYKVKIEKAERGRVYFRGSEKLIPDLNYWGRYWERVVWLLHKDEVKDLEEIYKKVRSIDFSFIKPNQSFAIRSKRFGEHDFTSMDIARVAGQAVIDSYLSSKNKRLEVNLDEPDVIVRVELIDNLLLVGIDTTGDDGLHKRGYRIYQHPAPLNPVIAASMVKISSWKINETLVDPMCGSGTILVEAAFIGKNIPPGHLRDFAYKKLFDMEPTQKKIREVDLNLIGIEKFKKHVEGCKKIVKNLGLDIKIFQGEAERMHEYVENVDVIVTNPPYGLRIGRKYITKKLYKDFLKEAYNILPSHGRIVFITPMKRFMRKIANKIGYDINKEIKIEYGKLPASIFLLKC</sequence>
<evidence type="ECO:0000256" key="3">
    <source>
        <dbReference type="ARBA" id="ARBA00022679"/>
    </source>
</evidence>
<keyword evidence="3" id="KW-0808">Transferase</keyword>
<dbReference type="SUPFAM" id="SSF53335">
    <property type="entry name" value="S-adenosyl-L-methionine-dependent methyltransferases"/>
    <property type="match status" value="1"/>
</dbReference>
<evidence type="ECO:0000256" key="2">
    <source>
        <dbReference type="ARBA" id="ARBA00022603"/>
    </source>
</evidence>
<comment type="subcellular location">
    <subcellularLocation>
        <location evidence="1">Cytoplasm</location>
    </subcellularLocation>
</comment>
<dbReference type="InterPro" id="IPR000241">
    <property type="entry name" value="RlmKL-like_Mtase"/>
</dbReference>
<keyword evidence="9" id="KW-1185">Reference proteome</keyword>
<dbReference type="PANTHER" id="PTHR14911:SF13">
    <property type="entry name" value="TRNA (GUANINE(6)-N2)-METHYLTRANSFERASE THUMP3"/>
    <property type="match status" value="1"/>
</dbReference>
<dbReference type="InterPro" id="IPR054170">
    <property type="entry name" value="RlmL_1st"/>
</dbReference>
<protein>
    <submittedName>
        <fullName evidence="8">Putative RNA methylase</fullName>
    </submittedName>
</protein>
<dbReference type="PROSITE" id="PS51165">
    <property type="entry name" value="THUMP"/>
    <property type="match status" value="1"/>
</dbReference>
<dbReference type="SMART" id="SM00981">
    <property type="entry name" value="THUMP"/>
    <property type="match status" value="1"/>
</dbReference>
<keyword evidence="4" id="KW-0949">S-adenosyl-L-methionine</keyword>
<proteinExistence type="predicted"/>
<dbReference type="InterPro" id="IPR053485">
    <property type="entry name" value="tRNA_guanine-N2-MTase"/>
</dbReference>
<dbReference type="Gene3D" id="3.30.2130.30">
    <property type="match status" value="1"/>
</dbReference>
<dbReference type="PANTHER" id="PTHR14911">
    <property type="entry name" value="THUMP DOMAIN-CONTAINING"/>
    <property type="match status" value="1"/>
</dbReference>
<dbReference type="GO" id="GO:0016423">
    <property type="term" value="F:tRNA (guanine) methyltransferase activity"/>
    <property type="evidence" value="ECO:0007669"/>
    <property type="project" value="TreeGrafter"/>
</dbReference>
<evidence type="ECO:0000256" key="5">
    <source>
        <dbReference type="ARBA" id="ARBA00022694"/>
    </source>
</evidence>
<gene>
    <name evidence="8" type="ordered locus">Mfer_0655</name>
</gene>
<dbReference type="Proteomes" id="UP000002315">
    <property type="component" value="Chromosome"/>
</dbReference>
<dbReference type="STRING" id="523846.Mfer_0655"/>
<accession>E3GYS2</accession>
<dbReference type="InterPro" id="IPR004114">
    <property type="entry name" value="THUMP_dom"/>
</dbReference>
<evidence type="ECO:0000256" key="4">
    <source>
        <dbReference type="ARBA" id="ARBA00022691"/>
    </source>
</evidence>
<evidence type="ECO:0000313" key="9">
    <source>
        <dbReference type="Proteomes" id="UP000002315"/>
    </source>
</evidence>
<dbReference type="KEGG" id="mfv:Mfer_0655"/>
<dbReference type="InterPro" id="IPR002052">
    <property type="entry name" value="DNA_methylase_N6_adenine_CS"/>
</dbReference>
<dbReference type="OrthoDB" id="7080at2157"/>
<feature type="domain" description="THUMP" evidence="7">
    <location>
        <begin position="43"/>
        <end position="153"/>
    </location>
</feature>
<keyword evidence="5" id="KW-0819">tRNA processing</keyword>
<name>E3GYS2_METFV</name>
<dbReference type="Pfam" id="PF22020">
    <property type="entry name" value="RlmL_1st"/>
    <property type="match status" value="1"/>
</dbReference>
<evidence type="ECO:0000256" key="6">
    <source>
        <dbReference type="PROSITE-ProRule" id="PRU00529"/>
    </source>
</evidence>
<dbReference type="AlphaFoldDB" id="E3GYS2"/>